<dbReference type="GO" id="GO:0031012">
    <property type="term" value="C:extracellular matrix"/>
    <property type="evidence" value="ECO:0007669"/>
    <property type="project" value="TreeGrafter"/>
</dbReference>
<feature type="region of interest" description="Disordered" evidence="2">
    <location>
        <begin position="67"/>
        <end position="92"/>
    </location>
</feature>
<dbReference type="GO" id="GO:0005886">
    <property type="term" value="C:plasma membrane"/>
    <property type="evidence" value="ECO:0007669"/>
    <property type="project" value="UniProtKB-SubCell"/>
</dbReference>
<feature type="region of interest" description="Disordered" evidence="2">
    <location>
        <begin position="422"/>
        <end position="450"/>
    </location>
</feature>
<dbReference type="PANTHER" id="PTHR11576:SF16">
    <property type="entry name" value="ZONA PELLUCIDA SPERM-BINDING PROTEIN 3"/>
    <property type="match status" value="1"/>
</dbReference>
<evidence type="ECO:0000256" key="2">
    <source>
        <dbReference type="SAM" id="MobiDB-lite"/>
    </source>
</evidence>
<evidence type="ECO:0000313" key="4">
    <source>
        <dbReference type="Ensembl" id="ENSGMOP00000012565.2"/>
    </source>
</evidence>
<dbReference type="OMA" id="WADDGHE"/>
<keyword evidence="5" id="KW-1185">Reference proteome</keyword>
<dbReference type="InterPro" id="IPR042235">
    <property type="entry name" value="ZP-C_dom"/>
</dbReference>
<feature type="domain" description="ZP" evidence="3">
    <location>
        <begin position="140"/>
        <end position="394"/>
    </location>
</feature>
<dbReference type="InterPro" id="IPR055355">
    <property type="entry name" value="ZP-C"/>
</dbReference>
<dbReference type="InterPro" id="IPR001507">
    <property type="entry name" value="ZP_dom"/>
</dbReference>
<gene>
    <name evidence="4" type="primary">si:ch211-67f13.7</name>
</gene>
<dbReference type="Pfam" id="PF23344">
    <property type="entry name" value="ZP-N"/>
    <property type="match status" value="1"/>
</dbReference>
<reference evidence="4" key="1">
    <citation type="submission" date="2025-08" db="UniProtKB">
        <authorList>
            <consortium name="Ensembl"/>
        </authorList>
    </citation>
    <scope>IDENTIFICATION</scope>
</reference>
<reference evidence="4" key="2">
    <citation type="submission" date="2025-09" db="UniProtKB">
        <authorList>
            <consortium name="Ensembl"/>
        </authorList>
    </citation>
    <scope>IDENTIFICATION</scope>
</reference>
<feature type="compositionally biased region" description="Basic and acidic residues" evidence="2">
    <location>
        <begin position="626"/>
        <end position="659"/>
    </location>
</feature>
<dbReference type="GO" id="GO:0032190">
    <property type="term" value="F:acrosin binding"/>
    <property type="evidence" value="ECO:0007669"/>
    <property type="project" value="TreeGrafter"/>
</dbReference>
<dbReference type="Gene3D" id="2.60.40.4100">
    <property type="entry name" value="Zona pellucida, ZP-C domain"/>
    <property type="match status" value="1"/>
</dbReference>
<dbReference type="AlphaFoldDB" id="A0A8C5F7E1"/>
<name>A0A8C5F7E1_GADMO</name>
<sequence length="685" mass="76307">MGERCVSVSFRFAPQIISAPVIVCLTHAHIHRDVGNQTLAMKTKWNFYILWSVFSLCIGNYVAGKYDSPSTRRPSRRKTIFKSKTQPTETATQPVHVLAAHSETVSSGTELELISRSQGAGGHGTRSQPHFAYLPDVSVTCSNSDFVVRVKNVFYGHGANAEELRLGRTCKSNGALGPYGVLLFTYRITECDVQREMSLEYIVYKYLLRYIPSPKRRKGSTHSFAVNIECRYPRYHHVYQLAVRPTWQTAISLKKLRGRLAEFQIQLMDDTWNMPAKSKIYLLGQTVNLQVSASQLPSGGKVYISSCFATPYSSASPLRYALIDNFGCMSGSQKDPGSSQFVSSQDDQTVRFSFRAFQFTADPKTQVQIQCALHVSSEGSSAVYKACTYEDNRWRALSGDDYICDCCESQCLTSKSKRAMLEGSANSGPIQVSTQSPRSEDHFPSAVPPLIRPTAEGVLEDILAFETKMNQPVNEQGNPQNLLNTRDLSETSGKEDQRSLEDYELDDEHEGDSSVWVHGATAIGRLNQLGFGWGLITKDWDGETSGLWDLDEFGEDGVLPYGDEEDLLETEESDKSGSMDWSVTKVEDEAHKFSGDRLGLGLLKKKKKVVESHVTVASRETPSKPWADDGHEEEGGRERHGGRREEVEGSGSDVERGNDKAAQGDGLVEADVGRDKEMTWYFTWK</sequence>
<feature type="region of interest" description="Disordered" evidence="2">
    <location>
        <begin position="613"/>
        <end position="672"/>
    </location>
</feature>
<dbReference type="InterPro" id="IPR055356">
    <property type="entry name" value="ZP-N"/>
</dbReference>
<dbReference type="Ensembl" id="ENSGMOT00000012897.2">
    <property type="protein sequence ID" value="ENSGMOP00000012565.2"/>
    <property type="gene ID" value="ENSGMOG00000011721.2"/>
</dbReference>
<dbReference type="GO" id="GO:2000344">
    <property type="term" value="P:positive regulation of acrosome reaction"/>
    <property type="evidence" value="ECO:0007669"/>
    <property type="project" value="TreeGrafter"/>
</dbReference>
<proteinExistence type="predicted"/>
<feature type="compositionally biased region" description="Polar residues" evidence="2">
    <location>
        <begin position="470"/>
        <end position="486"/>
    </location>
</feature>
<evidence type="ECO:0000259" key="3">
    <source>
        <dbReference type="PROSITE" id="PS51034"/>
    </source>
</evidence>
<dbReference type="Gene3D" id="2.60.40.3210">
    <property type="entry name" value="Zona pellucida, ZP-N domain"/>
    <property type="match status" value="1"/>
</dbReference>
<protein>
    <recommendedName>
        <fullName evidence="3">ZP domain-containing protein</fullName>
    </recommendedName>
</protein>
<feature type="compositionally biased region" description="Basic and acidic residues" evidence="2">
    <location>
        <begin position="487"/>
        <end position="501"/>
    </location>
</feature>
<dbReference type="PROSITE" id="PS51034">
    <property type="entry name" value="ZP_2"/>
    <property type="match status" value="1"/>
</dbReference>
<dbReference type="Pfam" id="PF00100">
    <property type="entry name" value="Zona_pellucida"/>
    <property type="match status" value="1"/>
</dbReference>
<dbReference type="PANTHER" id="PTHR11576">
    <property type="entry name" value="ZONA PELLUCIDA SPERM-BINDING PROTEIN 3"/>
    <property type="match status" value="1"/>
</dbReference>
<keyword evidence="1" id="KW-1015">Disulfide bond</keyword>
<evidence type="ECO:0000256" key="1">
    <source>
        <dbReference type="ARBA" id="ARBA00023157"/>
    </source>
</evidence>
<accession>A0A8C5F7E1</accession>
<dbReference type="Proteomes" id="UP000694546">
    <property type="component" value="Chromosome 5"/>
</dbReference>
<evidence type="ECO:0000313" key="5">
    <source>
        <dbReference type="Proteomes" id="UP000694546"/>
    </source>
</evidence>
<dbReference type="SMART" id="SM00241">
    <property type="entry name" value="ZP"/>
    <property type="match status" value="1"/>
</dbReference>
<organism evidence="4 5">
    <name type="scientific">Gadus morhua</name>
    <name type="common">Atlantic cod</name>
    <dbReference type="NCBI Taxonomy" id="8049"/>
    <lineage>
        <taxon>Eukaryota</taxon>
        <taxon>Metazoa</taxon>
        <taxon>Chordata</taxon>
        <taxon>Craniata</taxon>
        <taxon>Vertebrata</taxon>
        <taxon>Euteleostomi</taxon>
        <taxon>Actinopterygii</taxon>
        <taxon>Neopterygii</taxon>
        <taxon>Teleostei</taxon>
        <taxon>Neoteleostei</taxon>
        <taxon>Acanthomorphata</taxon>
        <taxon>Zeiogadaria</taxon>
        <taxon>Gadariae</taxon>
        <taxon>Gadiformes</taxon>
        <taxon>Gadoidei</taxon>
        <taxon>Gadidae</taxon>
        <taxon>Gadus</taxon>
    </lineage>
</organism>
<feature type="compositionally biased region" description="Polar residues" evidence="2">
    <location>
        <begin position="424"/>
        <end position="437"/>
    </location>
</feature>
<dbReference type="GeneTree" id="ENSGT01030000234567"/>
<feature type="region of interest" description="Disordered" evidence="2">
    <location>
        <begin position="470"/>
        <end position="508"/>
    </location>
</feature>
<feature type="compositionally biased region" description="Polar residues" evidence="2">
    <location>
        <begin position="82"/>
        <end position="92"/>
    </location>
</feature>
<dbReference type="GO" id="GO:0035803">
    <property type="term" value="P:egg coat formation"/>
    <property type="evidence" value="ECO:0007669"/>
    <property type="project" value="TreeGrafter"/>
</dbReference>
<dbReference type="GO" id="GO:0007339">
    <property type="term" value="P:binding of sperm to zona pellucida"/>
    <property type="evidence" value="ECO:0007669"/>
    <property type="project" value="TreeGrafter"/>
</dbReference>